<organism evidence="2 3">
    <name type="scientific">Kaistella jeonii</name>
    <dbReference type="NCBI Taxonomy" id="266749"/>
    <lineage>
        <taxon>Bacteria</taxon>
        <taxon>Pseudomonadati</taxon>
        <taxon>Bacteroidota</taxon>
        <taxon>Flavobacteriia</taxon>
        <taxon>Flavobacteriales</taxon>
        <taxon>Weeksellaceae</taxon>
        <taxon>Chryseobacterium group</taxon>
        <taxon>Kaistella</taxon>
    </lineage>
</organism>
<reference evidence="2 3" key="1">
    <citation type="submission" date="2014-10" db="EMBL/GenBank/DDBJ databases">
        <title>Kaistella jeonii genome.</title>
        <authorList>
            <person name="Clayton J.T."/>
            <person name="Newman J.D."/>
        </authorList>
    </citation>
    <scope>NUCLEOTIDE SEQUENCE [LARGE SCALE GENOMIC DNA]</scope>
    <source>
        <strain evidence="2 3">DSM 17048</strain>
    </source>
</reference>
<name>A0A0C1F7H0_9FLAO</name>
<dbReference type="EMBL" id="JSYL01000004">
    <property type="protein sequence ID" value="KIA89112.1"/>
    <property type="molecule type" value="Genomic_DNA"/>
</dbReference>
<feature type="compositionally biased region" description="Low complexity" evidence="1">
    <location>
        <begin position="42"/>
        <end position="60"/>
    </location>
</feature>
<proteinExistence type="predicted"/>
<protein>
    <submittedName>
        <fullName evidence="2">Uncharacterized protein</fullName>
    </submittedName>
</protein>
<sequence length="60" mass="7167">MQNYAIKSPRNGDFSPDETERQIYFDDEQRKRIQFRNLKPQENLLNDDNGNNKNVENNGH</sequence>
<accession>A0A0C1F7H0</accession>
<evidence type="ECO:0000313" key="2">
    <source>
        <dbReference type="EMBL" id="KIA89112.1"/>
    </source>
</evidence>
<comment type="caution">
    <text evidence="2">The sequence shown here is derived from an EMBL/GenBank/DDBJ whole genome shotgun (WGS) entry which is preliminary data.</text>
</comment>
<gene>
    <name evidence="2" type="ORF">OA86_08605</name>
</gene>
<evidence type="ECO:0000313" key="3">
    <source>
        <dbReference type="Proteomes" id="UP000031473"/>
    </source>
</evidence>
<dbReference type="Proteomes" id="UP000031473">
    <property type="component" value="Unassembled WGS sequence"/>
</dbReference>
<evidence type="ECO:0000256" key="1">
    <source>
        <dbReference type="SAM" id="MobiDB-lite"/>
    </source>
</evidence>
<keyword evidence="3" id="KW-1185">Reference proteome</keyword>
<dbReference type="AlphaFoldDB" id="A0A0C1F7H0"/>
<feature type="region of interest" description="Disordered" evidence="1">
    <location>
        <begin position="24"/>
        <end position="60"/>
    </location>
</feature>